<keyword evidence="3" id="KW-1185">Reference proteome</keyword>
<comment type="caution">
    <text evidence="2">The sequence shown here is derived from an EMBL/GenBank/DDBJ whole genome shotgun (WGS) entry which is preliminary data.</text>
</comment>
<name>A0ABX2JG90_9SPHN</name>
<keyword evidence="1" id="KW-1133">Transmembrane helix</keyword>
<reference evidence="2 3" key="1">
    <citation type="submission" date="2020-06" db="EMBL/GenBank/DDBJ databases">
        <title>Sphingomonas hominis sp. nov., a member of the Sphingomonas, isolated from the hair of a 22-year-old girl.</title>
        <authorList>
            <person name="Zhang D.-F."/>
            <person name="Cui X.-W."/>
        </authorList>
    </citation>
    <scope>NUCLEOTIDE SEQUENCE [LARGE SCALE GENOMIC DNA]</scope>
    <source>
        <strain evidence="2 3">HHU CXW</strain>
    </source>
</reference>
<evidence type="ECO:0000313" key="3">
    <source>
        <dbReference type="Proteomes" id="UP000621447"/>
    </source>
</evidence>
<feature type="transmembrane region" description="Helical" evidence="1">
    <location>
        <begin position="6"/>
        <end position="26"/>
    </location>
</feature>
<organism evidence="2 3">
    <name type="scientific">Sphingomonas hominis</name>
    <dbReference type="NCBI Taxonomy" id="2741495"/>
    <lineage>
        <taxon>Bacteria</taxon>
        <taxon>Pseudomonadati</taxon>
        <taxon>Pseudomonadota</taxon>
        <taxon>Alphaproteobacteria</taxon>
        <taxon>Sphingomonadales</taxon>
        <taxon>Sphingomonadaceae</taxon>
        <taxon>Sphingomonas</taxon>
    </lineage>
</organism>
<evidence type="ECO:0000256" key="1">
    <source>
        <dbReference type="SAM" id="Phobius"/>
    </source>
</evidence>
<keyword evidence="1" id="KW-0472">Membrane</keyword>
<dbReference type="Proteomes" id="UP000621447">
    <property type="component" value="Unassembled WGS sequence"/>
</dbReference>
<feature type="transmembrane region" description="Helical" evidence="1">
    <location>
        <begin position="38"/>
        <end position="59"/>
    </location>
</feature>
<gene>
    <name evidence="2" type="ORF">HRV97_00530</name>
</gene>
<evidence type="ECO:0000313" key="2">
    <source>
        <dbReference type="EMBL" id="NTS63641.1"/>
    </source>
</evidence>
<dbReference type="RefSeq" id="WP_174191759.1">
    <property type="nucleotide sequence ID" value="NZ_JABULH010000001.1"/>
</dbReference>
<accession>A0ABX2JG90</accession>
<keyword evidence="1" id="KW-0812">Transmembrane</keyword>
<proteinExistence type="predicted"/>
<dbReference type="EMBL" id="JABULH010000001">
    <property type="protein sequence ID" value="NTS63641.1"/>
    <property type="molecule type" value="Genomic_DNA"/>
</dbReference>
<sequence>MSWSVIIMYAVAAVLALIGAGLLLALTRPSGPAKVYVFRMVGIMLLAGGIVLAMSATAMREWSAEDSLTANVQGVGR</sequence>
<protein>
    <recommendedName>
        <fullName evidence="4">HIG1 domain-containing protein</fullName>
    </recommendedName>
</protein>
<evidence type="ECO:0008006" key="4">
    <source>
        <dbReference type="Google" id="ProtNLM"/>
    </source>
</evidence>